<keyword evidence="5 8" id="KW-0812">Transmembrane</keyword>
<dbReference type="InterPro" id="IPR042094">
    <property type="entry name" value="T2SS_GspF_sf"/>
</dbReference>
<dbReference type="InterPro" id="IPR011850">
    <property type="entry name" value="T2SS_GspF"/>
</dbReference>
<sequence length="400" mass="43116">MQAFEYRALTDKGVTTRGVVQADSARAARSQLRERGLMPLEVHGVEAAQRRGGGGLGGQGRERALLLRQMSTLLTAGLPLEEVLSVLVEQADQSRSRRQLGAIRARVMEGQSLSAAMAEQPRLFPPLYSASVAAGERAGALDGVLERLASFAEQREEMRRSFSLALVYPVVLTVIAIAVVTGLVGFVVPRVVGVFEQASRDLPLLTRSLLGLSEFIGSWGWLVLIVLAALVFAALVTLRQPGARMAFDAWLLRVPVFGRLARSRETATLTRTLAILAASTVPLVDALRVAGEVIANRRIRADVATAAAQVREGVSLTRALGQFDWLPPMARRLLAGGERSGELAPMLEQAARLQERELQAASQLLLAVLQPILILVVGLVVLYIVLAIMLPIMSMSQLLS</sequence>
<comment type="similarity">
    <text evidence="2">Belongs to the GSP F family.</text>
</comment>
<evidence type="ECO:0000256" key="6">
    <source>
        <dbReference type="ARBA" id="ARBA00022989"/>
    </source>
</evidence>
<dbReference type="PANTHER" id="PTHR30012">
    <property type="entry name" value="GENERAL SECRETION PATHWAY PROTEIN"/>
    <property type="match status" value="1"/>
</dbReference>
<protein>
    <submittedName>
        <fullName evidence="10">Type II secretion system protein GspF</fullName>
    </submittedName>
</protein>
<keyword evidence="7 8" id="KW-0472">Membrane</keyword>
<feature type="transmembrane region" description="Helical" evidence="8">
    <location>
        <begin position="165"/>
        <end position="188"/>
    </location>
</feature>
<keyword evidence="6 8" id="KW-1133">Transmembrane helix</keyword>
<gene>
    <name evidence="10" type="primary">gspF</name>
    <name evidence="10" type="ORF">DZC52_11880</name>
</gene>
<dbReference type="InterPro" id="IPR018076">
    <property type="entry name" value="T2SS_GspF_dom"/>
</dbReference>
<evidence type="ECO:0000256" key="3">
    <source>
        <dbReference type="ARBA" id="ARBA00022475"/>
    </source>
</evidence>
<dbReference type="GO" id="GO:0015628">
    <property type="term" value="P:protein secretion by the type II secretion system"/>
    <property type="evidence" value="ECO:0007669"/>
    <property type="project" value="InterPro"/>
</dbReference>
<dbReference type="NCBIfam" id="TIGR02120">
    <property type="entry name" value="GspF"/>
    <property type="match status" value="1"/>
</dbReference>
<reference evidence="10 11" key="1">
    <citation type="submission" date="2018-08" db="EMBL/GenBank/DDBJ databases">
        <title>Wenzhouxiangella salilacus sp. nov., a novel bacterium isolated from a saline lake in Xinjiang Province, China.</title>
        <authorList>
            <person name="Han S."/>
        </authorList>
    </citation>
    <scope>NUCLEOTIDE SEQUENCE [LARGE SCALE GENOMIC DNA]</scope>
    <source>
        <strain evidence="10 11">XDB06</strain>
    </source>
</reference>
<dbReference type="Pfam" id="PF00482">
    <property type="entry name" value="T2SSF"/>
    <property type="match status" value="2"/>
</dbReference>
<dbReference type="FunFam" id="1.20.81.30:FF:000001">
    <property type="entry name" value="Type II secretion system protein F"/>
    <property type="match status" value="2"/>
</dbReference>
<accession>A0A3E1K6V9</accession>
<dbReference type="AlphaFoldDB" id="A0A3E1K6V9"/>
<evidence type="ECO:0000313" key="11">
    <source>
        <dbReference type="Proteomes" id="UP000260351"/>
    </source>
</evidence>
<dbReference type="InterPro" id="IPR003004">
    <property type="entry name" value="GspF/PilC"/>
</dbReference>
<comment type="subcellular location">
    <subcellularLocation>
        <location evidence="1">Cell inner membrane</location>
        <topology evidence="1">Multi-pass membrane protein</topology>
    </subcellularLocation>
</comment>
<evidence type="ECO:0000256" key="2">
    <source>
        <dbReference type="ARBA" id="ARBA00005745"/>
    </source>
</evidence>
<dbReference type="GO" id="GO:0005886">
    <property type="term" value="C:plasma membrane"/>
    <property type="evidence" value="ECO:0007669"/>
    <property type="project" value="UniProtKB-SubCell"/>
</dbReference>
<evidence type="ECO:0000256" key="1">
    <source>
        <dbReference type="ARBA" id="ARBA00004429"/>
    </source>
</evidence>
<evidence type="ECO:0000259" key="9">
    <source>
        <dbReference type="Pfam" id="PF00482"/>
    </source>
</evidence>
<dbReference type="PRINTS" id="PR00812">
    <property type="entry name" value="BCTERIALGSPF"/>
</dbReference>
<evidence type="ECO:0000256" key="5">
    <source>
        <dbReference type="ARBA" id="ARBA00022692"/>
    </source>
</evidence>
<feature type="domain" description="Type II secretion system protein GspF" evidence="9">
    <location>
        <begin position="67"/>
        <end position="189"/>
    </location>
</feature>
<dbReference type="Proteomes" id="UP000260351">
    <property type="component" value="Unassembled WGS sequence"/>
</dbReference>
<feature type="transmembrane region" description="Helical" evidence="8">
    <location>
        <begin position="219"/>
        <end position="238"/>
    </location>
</feature>
<proteinExistence type="inferred from homology"/>
<keyword evidence="3" id="KW-1003">Cell membrane</keyword>
<evidence type="ECO:0000313" key="10">
    <source>
        <dbReference type="EMBL" id="RFF29766.1"/>
    </source>
</evidence>
<feature type="domain" description="Type II secretion system protein GspF" evidence="9">
    <location>
        <begin position="270"/>
        <end position="391"/>
    </location>
</feature>
<dbReference type="EMBL" id="QUZK01000042">
    <property type="protein sequence ID" value="RFF29766.1"/>
    <property type="molecule type" value="Genomic_DNA"/>
</dbReference>
<evidence type="ECO:0000256" key="4">
    <source>
        <dbReference type="ARBA" id="ARBA00022519"/>
    </source>
</evidence>
<dbReference type="Gene3D" id="1.20.81.30">
    <property type="entry name" value="Type II secretion system (T2SS), domain F"/>
    <property type="match status" value="2"/>
</dbReference>
<keyword evidence="11" id="KW-1185">Reference proteome</keyword>
<comment type="caution">
    <text evidence="10">The sequence shown here is derived from an EMBL/GenBank/DDBJ whole genome shotgun (WGS) entry which is preliminary data.</text>
</comment>
<dbReference type="RefSeq" id="WP_116651351.1">
    <property type="nucleotide sequence ID" value="NZ_QUZK01000042.1"/>
</dbReference>
<evidence type="ECO:0000256" key="7">
    <source>
        <dbReference type="ARBA" id="ARBA00023136"/>
    </source>
</evidence>
<dbReference type="PANTHER" id="PTHR30012:SF0">
    <property type="entry name" value="TYPE II SECRETION SYSTEM PROTEIN F-RELATED"/>
    <property type="match status" value="1"/>
</dbReference>
<dbReference type="OrthoDB" id="9805682at2"/>
<name>A0A3E1K6V9_9GAMM</name>
<feature type="transmembrane region" description="Helical" evidence="8">
    <location>
        <begin position="364"/>
        <end position="390"/>
    </location>
</feature>
<evidence type="ECO:0000256" key="8">
    <source>
        <dbReference type="SAM" id="Phobius"/>
    </source>
</evidence>
<dbReference type="GO" id="GO:0015627">
    <property type="term" value="C:type II protein secretion system complex"/>
    <property type="evidence" value="ECO:0007669"/>
    <property type="project" value="InterPro"/>
</dbReference>
<organism evidence="10 11">
    <name type="scientific">Wenzhouxiangella sediminis</name>
    <dbReference type="NCBI Taxonomy" id="1792836"/>
    <lineage>
        <taxon>Bacteria</taxon>
        <taxon>Pseudomonadati</taxon>
        <taxon>Pseudomonadota</taxon>
        <taxon>Gammaproteobacteria</taxon>
        <taxon>Chromatiales</taxon>
        <taxon>Wenzhouxiangellaceae</taxon>
        <taxon>Wenzhouxiangella</taxon>
    </lineage>
</organism>
<keyword evidence="4" id="KW-0997">Cell inner membrane</keyword>